<gene>
    <name evidence="3" type="ORF">WAE58_06665</name>
</gene>
<name>A0ABU8NIM5_9SPHI</name>
<dbReference type="SUPFAM" id="SSF53807">
    <property type="entry name" value="Helical backbone' metal receptor"/>
    <property type="match status" value="1"/>
</dbReference>
<dbReference type="Pfam" id="PF01497">
    <property type="entry name" value="Peripla_BP_2"/>
    <property type="match status" value="1"/>
</dbReference>
<dbReference type="InterPro" id="IPR002491">
    <property type="entry name" value="ABC_transptr_periplasmic_BD"/>
</dbReference>
<protein>
    <submittedName>
        <fullName evidence="3">ABC transporter substrate-binding protein</fullName>
    </submittedName>
</protein>
<dbReference type="PROSITE" id="PS50983">
    <property type="entry name" value="FE_B12_PBP"/>
    <property type="match status" value="1"/>
</dbReference>
<evidence type="ECO:0000256" key="1">
    <source>
        <dbReference type="SAM" id="SignalP"/>
    </source>
</evidence>
<evidence type="ECO:0000313" key="3">
    <source>
        <dbReference type="EMBL" id="MEJ2902097.1"/>
    </source>
</evidence>
<dbReference type="Gene3D" id="3.40.50.1980">
    <property type="entry name" value="Nitrogenase molybdenum iron protein domain"/>
    <property type="match status" value="2"/>
</dbReference>
<dbReference type="PANTHER" id="PTHR30535:SF4">
    <property type="entry name" value="HEMIN-BINDING PERIPLASMIC PROTEIN HMUT"/>
    <property type="match status" value="1"/>
</dbReference>
<organism evidence="3 4">
    <name type="scientific">Pedobacter panaciterrae</name>
    <dbReference type="NCBI Taxonomy" id="363849"/>
    <lineage>
        <taxon>Bacteria</taxon>
        <taxon>Pseudomonadati</taxon>
        <taxon>Bacteroidota</taxon>
        <taxon>Sphingobacteriia</taxon>
        <taxon>Sphingobacteriales</taxon>
        <taxon>Sphingobacteriaceae</taxon>
        <taxon>Pedobacter</taxon>
    </lineage>
</organism>
<dbReference type="Proteomes" id="UP001378956">
    <property type="component" value="Unassembled WGS sequence"/>
</dbReference>
<dbReference type="InterPro" id="IPR050902">
    <property type="entry name" value="ABC_Transporter_SBP"/>
</dbReference>
<evidence type="ECO:0000259" key="2">
    <source>
        <dbReference type="PROSITE" id="PS50983"/>
    </source>
</evidence>
<dbReference type="PROSITE" id="PS51257">
    <property type="entry name" value="PROKAR_LIPOPROTEIN"/>
    <property type="match status" value="1"/>
</dbReference>
<accession>A0ABU8NIM5</accession>
<comment type="caution">
    <text evidence="3">The sequence shown here is derived from an EMBL/GenBank/DDBJ whole genome shotgun (WGS) entry which is preliminary data.</text>
</comment>
<keyword evidence="1" id="KW-0732">Signal</keyword>
<feature type="chain" id="PRO_5046748601" evidence="1">
    <location>
        <begin position="19"/>
        <end position="289"/>
    </location>
</feature>
<reference evidence="3 4" key="1">
    <citation type="submission" date="2024-03" db="EMBL/GenBank/DDBJ databases">
        <title>Sequence of Lycoming College Course Isolates.</title>
        <authorList>
            <person name="Plotts O."/>
            <person name="Newman J."/>
        </authorList>
    </citation>
    <scope>NUCLEOTIDE SEQUENCE [LARGE SCALE GENOMIC DNA]</scope>
    <source>
        <strain evidence="3 4">CJB-3</strain>
    </source>
</reference>
<sequence>MKKIGLLMVAVAMFSACRNTTENNTVRQLPDSVKIVSLNGTVSEIVAGLGLEKNIVGTDITSSYPESLKSKPKVGHSSKVNVEGVLSLQPNIVVAIDKEVSPQLAAQFKTAGIKLVLFKQEFSIDGAKNLIRSVGDSLLQQTKADSLIKVFDAEVAATQKQITNTKKAKVLFIYARGTGTMMVGGLGTQVDKVIELAGAQNAVTGFSEYKPLTSEALVKANPDVILLFDDGLQSLGGTQGLETVQGIAQTNAGKNKKFITMDGALLTGFGLRLGKAITELSGKINNAVK</sequence>
<dbReference type="EMBL" id="JBBEUB010000001">
    <property type="protein sequence ID" value="MEJ2902097.1"/>
    <property type="molecule type" value="Genomic_DNA"/>
</dbReference>
<proteinExistence type="predicted"/>
<feature type="signal peptide" evidence="1">
    <location>
        <begin position="1"/>
        <end position="18"/>
    </location>
</feature>
<keyword evidence="4" id="KW-1185">Reference proteome</keyword>
<feature type="domain" description="Fe/B12 periplasmic-binding" evidence="2">
    <location>
        <begin position="34"/>
        <end position="288"/>
    </location>
</feature>
<dbReference type="RefSeq" id="WP_337715863.1">
    <property type="nucleotide sequence ID" value="NZ_JBBEUB010000001.1"/>
</dbReference>
<dbReference type="PANTHER" id="PTHR30535">
    <property type="entry name" value="VITAMIN B12-BINDING PROTEIN"/>
    <property type="match status" value="1"/>
</dbReference>
<evidence type="ECO:0000313" key="4">
    <source>
        <dbReference type="Proteomes" id="UP001378956"/>
    </source>
</evidence>